<proteinExistence type="predicted"/>
<evidence type="ECO:0000313" key="2">
    <source>
        <dbReference type="Proteomes" id="UP000094389"/>
    </source>
</evidence>
<gene>
    <name evidence="1" type="ORF">CYBJADRAFT_169271</name>
</gene>
<keyword evidence="2" id="KW-1185">Reference proteome</keyword>
<dbReference type="AlphaFoldDB" id="A0A1E4RX36"/>
<dbReference type="Proteomes" id="UP000094389">
    <property type="component" value="Unassembled WGS sequence"/>
</dbReference>
<dbReference type="RefSeq" id="XP_020068684.1">
    <property type="nucleotide sequence ID" value="XM_020215702.1"/>
</dbReference>
<evidence type="ECO:0000313" key="1">
    <source>
        <dbReference type="EMBL" id="ODV71645.1"/>
    </source>
</evidence>
<protein>
    <submittedName>
        <fullName evidence="1">Uncharacterized protein</fullName>
    </submittedName>
</protein>
<dbReference type="GeneID" id="30990098"/>
<accession>A0A1E4RX36</accession>
<reference evidence="1 2" key="1">
    <citation type="journal article" date="2016" name="Proc. Natl. Acad. Sci. U.S.A.">
        <title>Comparative genomics of biotechnologically important yeasts.</title>
        <authorList>
            <person name="Riley R."/>
            <person name="Haridas S."/>
            <person name="Wolfe K.H."/>
            <person name="Lopes M.R."/>
            <person name="Hittinger C.T."/>
            <person name="Goeker M."/>
            <person name="Salamov A.A."/>
            <person name="Wisecaver J.H."/>
            <person name="Long T.M."/>
            <person name="Calvey C.H."/>
            <person name="Aerts A.L."/>
            <person name="Barry K.W."/>
            <person name="Choi C."/>
            <person name="Clum A."/>
            <person name="Coughlan A.Y."/>
            <person name="Deshpande S."/>
            <person name="Douglass A.P."/>
            <person name="Hanson S.J."/>
            <person name="Klenk H.-P."/>
            <person name="LaButti K.M."/>
            <person name="Lapidus A."/>
            <person name="Lindquist E.A."/>
            <person name="Lipzen A.M."/>
            <person name="Meier-Kolthoff J.P."/>
            <person name="Ohm R.A."/>
            <person name="Otillar R.P."/>
            <person name="Pangilinan J.L."/>
            <person name="Peng Y."/>
            <person name="Rokas A."/>
            <person name="Rosa C.A."/>
            <person name="Scheuner C."/>
            <person name="Sibirny A.A."/>
            <person name="Slot J.C."/>
            <person name="Stielow J.B."/>
            <person name="Sun H."/>
            <person name="Kurtzman C.P."/>
            <person name="Blackwell M."/>
            <person name="Grigoriev I.V."/>
            <person name="Jeffries T.W."/>
        </authorList>
    </citation>
    <scope>NUCLEOTIDE SEQUENCE [LARGE SCALE GENOMIC DNA]</scope>
    <source>
        <strain evidence="2">ATCC 18201 / CBS 1600 / BCRC 20928 / JCM 3617 / NBRC 0987 / NRRL Y-1542</strain>
    </source>
</reference>
<sequence>MAYKPFSASVAIHSLNYGSFNSPLDLFTLCSAPYSTQAIIRYAQRDLQYVINHGWNNLKLLVPW</sequence>
<name>A0A1E4RX36_CYBJN</name>
<dbReference type="EMBL" id="KV453939">
    <property type="protein sequence ID" value="ODV71645.1"/>
    <property type="molecule type" value="Genomic_DNA"/>
</dbReference>
<organism evidence="1 2">
    <name type="scientific">Cyberlindnera jadinii (strain ATCC 18201 / CBS 1600 / BCRC 20928 / JCM 3617 / NBRC 0987 / NRRL Y-1542)</name>
    <name type="common">Torula yeast</name>
    <name type="synonym">Candida utilis</name>
    <dbReference type="NCBI Taxonomy" id="983966"/>
    <lineage>
        <taxon>Eukaryota</taxon>
        <taxon>Fungi</taxon>
        <taxon>Dikarya</taxon>
        <taxon>Ascomycota</taxon>
        <taxon>Saccharomycotina</taxon>
        <taxon>Saccharomycetes</taxon>
        <taxon>Phaffomycetales</taxon>
        <taxon>Phaffomycetaceae</taxon>
        <taxon>Cyberlindnera</taxon>
    </lineage>
</organism>